<evidence type="ECO:0000256" key="1">
    <source>
        <dbReference type="ARBA" id="ARBA00006484"/>
    </source>
</evidence>
<dbReference type="InterPro" id="IPR002347">
    <property type="entry name" value="SDR_fam"/>
</dbReference>
<gene>
    <name evidence="4" type="ORF">N0B31_16840</name>
</gene>
<proteinExistence type="inferred from homology"/>
<dbReference type="CDD" id="cd05233">
    <property type="entry name" value="SDR_c"/>
    <property type="match status" value="1"/>
</dbReference>
<evidence type="ECO:0000313" key="5">
    <source>
        <dbReference type="Proteomes" id="UP001057580"/>
    </source>
</evidence>
<dbReference type="PRINTS" id="PR00081">
    <property type="entry name" value="GDHRDH"/>
</dbReference>
<dbReference type="PANTHER" id="PTHR44196">
    <property type="entry name" value="DEHYDROGENASE/REDUCTASE SDR FAMILY MEMBER 7B"/>
    <property type="match status" value="1"/>
</dbReference>
<evidence type="ECO:0000256" key="2">
    <source>
        <dbReference type="ARBA" id="ARBA00023002"/>
    </source>
</evidence>
<protein>
    <submittedName>
        <fullName evidence="4">SDR family oxidoreductase</fullName>
    </submittedName>
</protein>
<sequence>MTEGPLSAQTAVVTGASSGIGRETARVLAREGANVVLAARREERLHEVADDLEAAHDAETLVVPTDVRDEDAVADLVDAAAAQFGDLDVVVANAGLARGSDVESMTSEAYRAMQDTNTDGVFFLTRAAIPYLKESGGHLIYVGSYAGEYPRPYNPVYAATKWWLRGFAKSVSGQVGEDDVGVTVVNPAAVRTEFDLDGTSQAERFAPGEVVEPAEVAEAIAFAAEQSPSMVHELSLYERDKLTGL</sequence>
<keyword evidence="2" id="KW-0560">Oxidoreductase</keyword>
<dbReference type="InterPro" id="IPR036291">
    <property type="entry name" value="NAD(P)-bd_dom_sf"/>
</dbReference>
<dbReference type="EMBL" id="CP104003">
    <property type="protein sequence ID" value="UWM53789.1"/>
    <property type="molecule type" value="Genomic_DNA"/>
</dbReference>
<dbReference type="Proteomes" id="UP001057580">
    <property type="component" value="Chromosome"/>
</dbReference>
<dbReference type="SMART" id="SM00822">
    <property type="entry name" value="PKS_KR"/>
    <property type="match status" value="1"/>
</dbReference>
<organism evidence="4 5">
    <name type="scientific">Salinirubellus salinus</name>
    <dbReference type="NCBI Taxonomy" id="1364945"/>
    <lineage>
        <taxon>Archaea</taxon>
        <taxon>Methanobacteriati</taxon>
        <taxon>Methanobacteriota</taxon>
        <taxon>Stenosarchaea group</taxon>
        <taxon>Halobacteria</taxon>
        <taxon>Halobacteriales</taxon>
        <taxon>Natronomonadaceae</taxon>
        <taxon>Salinirubellus</taxon>
    </lineage>
</organism>
<dbReference type="RefSeq" id="WP_260592783.1">
    <property type="nucleotide sequence ID" value="NZ_CP104003.1"/>
</dbReference>
<accession>A0A9E7R176</accession>
<feature type="domain" description="Ketoreductase" evidence="3">
    <location>
        <begin position="9"/>
        <end position="193"/>
    </location>
</feature>
<dbReference type="Gene3D" id="3.40.50.720">
    <property type="entry name" value="NAD(P)-binding Rossmann-like Domain"/>
    <property type="match status" value="1"/>
</dbReference>
<keyword evidence="5" id="KW-1185">Reference proteome</keyword>
<evidence type="ECO:0000313" key="4">
    <source>
        <dbReference type="EMBL" id="UWM53789.1"/>
    </source>
</evidence>
<reference evidence="4" key="1">
    <citation type="submission" date="2022-09" db="EMBL/GenBank/DDBJ databases">
        <title>Diverse halophilic archaea isolated from saline environments.</title>
        <authorList>
            <person name="Cui H.-L."/>
        </authorList>
    </citation>
    <scope>NUCLEOTIDE SEQUENCE</scope>
    <source>
        <strain evidence="4">ZS-35-S2</strain>
    </source>
</reference>
<comment type="similarity">
    <text evidence="1">Belongs to the short-chain dehydrogenases/reductases (SDR) family.</text>
</comment>
<dbReference type="SUPFAM" id="SSF51735">
    <property type="entry name" value="NAD(P)-binding Rossmann-fold domains"/>
    <property type="match status" value="1"/>
</dbReference>
<dbReference type="GO" id="GO:0016020">
    <property type="term" value="C:membrane"/>
    <property type="evidence" value="ECO:0007669"/>
    <property type="project" value="TreeGrafter"/>
</dbReference>
<dbReference type="KEGG" id="ssai:N0B31_16840"/>
<dbReference type="Pfam" id="PF00106">
    <property type="entry name" value="adh_short"/>
    <property type="match status" value="1"/>
</dbReference>
<dbReference type="GO" id="GO:0016491">
    <property type="term" value="F:oxidoreductase activity"/>
    <property type="evidence" value="ECO:0007669"/>
    <property type="project" value="UniProtKB-KW"/>
</dbReference>
<dbReference type="GeneID" id="74944124"/>
<name>A0A9E7R176_9EURY</name>
<evidence type="ECO:0000259" key="3">
    <source>
        <dbReference type="SMART" id="SM00822"/>
    </source>
</evidence>
<dbReference type="FunFam" id="3.40.50.720:FF:000084">
    <property type="entry name" value="Short-chain dehydrogenase reductase"/>
    <property type="match status" value="1"/>
</dbReference>
<dbReference type="PANTHER" id="PTHR44196:SF1">
    <property type="entry name" value="DEHYDROGENASE_REDUCTASE SDR FAMILY MEMBER 7B"/>
    <property type="match status" value="1"/>
</dbReference>
<dbReference type="AlphaFoldDB" id="A0A9E7R176"/>
<dbReference type="InterPro" id="IPR057326">
    <property type="entry name" value="KR_dom"/>
</dbReference>